<evidence type="ECO:0000313" key="1">
    <source>
        <dbReference type="EMBL" id="OBZ80617.1"/>
    </source>
</evidence>
<accession>A0A1C7MV30</accession>
<proteinExistence type="predicted"/>
<sequence length="145" mass="16622">MAQKADMDSFPGTGGNHMRFFYNEQLPKYVLSQYTIYVLRHKEAYWKTFLQRSYTKLPLKTKRVTTGLGEKQVLTLSTTDYFEYLVLISVEQGGISLENRPTDIQNMNLEATQVELEVMLSSVNASQKDLFKSVIGELTTNTTTF</sequence>
<evidence type="ECO:0000313" key="2">
    <source>
        <dbReference type="Proteomes" id="UP000093000"/>
    </source>
</evidence>
<gene>
    <name evidence="1" type="ORF">A0J61_11334</name>
</gene>
<dbReference type="EMBL" id="LUGH01001917">
    <property type="protein sequence ID" value="OBZ80617.1"/>
    <property type="molecule type" value="Genomic_DNA"/>
</dbReference>
<comment type="caution">
    <text evidence="1">The sequence shown here is derived from an EMBL/GenBank/DDBJ whole genome shotgun (WGS) entry which is preliminary data.</text>
</comment>
<dbReference type="Proteomes" id="UP000093000">
    <property type="component" value="Unassembled WGS sequence"/>
</dbReference>
<name>A0A1C7MV30_9FUNG</name>
<reference evidence="1 2" key="1">
    <citation type="submission" date="2016-03" db="EMBL/GenBank/DDBJ databases">
        <title>Choanephora cucurbitarum.</title>
        <authorList>
            <person name="Min B."/>
            <person name="Park H."/>
            <person name="Park J.-H."/>
            <person name="Shin H.-D."/>
            <person name="Choi I.-G."/>
        </authorList>
    </citation>
    <scope>NUCLEOTIDE SEQUENCE [LARGE SCALE GENOMIC DNA]</scope>
    <source>
        <strain evidence="1 2">KUS-F28377</strain>
    </source>
</reference>
<organism evidence="1 2">
    <name type="scientific">Choanephora cucurbitarum</name>
    <dbReference type="NCBI Taxonomy" id="101091"/>
    <lineage>
        <taxon>Eukaryota</taxon>
        <taxon>Fungi</taxon>
        <taxon>Fungi incertae sedis</taxon>
        <taxon>Mucoromycota</taxon>
        <taxon>Mucoromycotina</taxon>
        <taxon>Mucoromycetes</taxon>
        <taxon>Mucorales</taxon>
        <taxon>Mucorineae</taxon>
        <taxon>Choanephoraceae</taxon>
        <taxon>Choanephoroideae</taxon>
        <taxon>Choanephora</taxon>
    </lineage>
</organism>
<keyword evidence="2" id="KW-1185">Reference proteome</keyword>
<dbReference type="AlphaFoldDB" id="A0A1C7MV30"/>
<dbReference type="InParanoid" id="A0A1C7MV30"/>
<dbReference type="STRING" id="101091.A0A1C7MV30"/>
<protein>
    <submittedName>
        <fullName evidence="1">Uncharacterized protein</fullName>
    </submittedName>
</protein>